<dbReference type="OrthoDB" id="409374at2759"/>
<name>A0A9P9DBJ4_9HYPO</name>
<keyword evidence="3" id="KW-1185">Reference proteome</keyword>
<keyword evidence="1" id="KW-0732">Signal</keyword>
<evidence type="ECO:0000256" key="1">
    <source>
        <dbReference type="SAM" id="SignalP"/>
    </source>
</evidence>
<feature type="chain" id="PRO_5040514343" evidence="1">
    <location>
        <begin position="20"/>
        <end position="138"/>
    </location>
</feature>
<comment type="caution">
    <text evidence="2">The sequence shown here is derived from an EMBL/GenBank/DDBJ whole genome shotgun (WGS) entry which is preliminary data.</text>
</comment>
<gene>
    <name evidence="2" type="ORF">EDB81DRAFT_591001</name>
</gene>
<feature type="non-terminal residue" evidence="2">
    <location>
        <position position="138"/>
    </location>
</feature>
<dbReference type="EMBL" id="JAGMUV010000028">
    <property type="protein sequence ID" value="KAH7117390.1"/>
    <property type="molecule type" value="Genomic_DNA"/>
</dbReference>
<reference evidence="2" key="1">
    <citation type="journal article" date="2021" name="Nat. Commun.">
        <title>Genetic determinants of endophytism in the Arabidopsis root mycobiome.</title>
        <authorList>
            <person name="Mesny F."/>
            <person name="Miyauchi S."/>
            <person name="Thiergart T."/>
            <person name="Pickel B."/>
            <person name="Atanasova L."/>
            <person name="Karlsson M."/>
            <person name="Huettel B."/>
            <person name="Barry K.W."/>
            <person name="Haridas S."/>
            <person name="Chen C."/>
            <person name="Bauer D."/>
            <person name="Andreopoulos W."/>
            <person name="Pangilinan J."/>
            <person name="LaButti K."/>
            <person name="Riley R."/>
            <person name="Lipzen A."/>
            <person name="Clum A."/>
            <person name="Drula E."/>
            <person name="Henrissat B."/>
            <person name="Kohler A."/>
            <person name="Grigoriev I.V."/>
            <person name="Martin F.M."/>
            <person name="Hacquard S."/>
        </authorList>
    </citation>
    <scope>NUCLEOTIDE SEQUENCE</scope>
    <source>
        <strain evidence="2">MPI-CAGE-AT-0147</strain>
    </source>
</reference>
<dbReference type="Proteomes" id="UP000738349">
    <property type="component" value="Unassembled WGS sequence"/>
</dbReference>
<sequence length="138" mass="16522">MLFKHLLTNTILFLTSVAAIPNPNTEKNGVEARDGDGFATDHLVVRGRCGNDAYMKHGNCFCRHSDKKWDGKRCICSHGRDWDWREKRCKCSHDRDWDWREKRCKCSHGRDWDWREKKCKCSNGRHWDWREKKCKCPH</sequence>
<evidence type="ECO:0000313" key="3">
    <source>
        <dbReference type="Proteomes" id="UP000738349"/>
    </source>
</evidence>
<proteinExistence type="predicted"/>
<evidence type="ECO:0000313" key="2">
    <source>
        <dbReference type="EMBL" id="KAH7117390.1"/>
    </source>
</evidence>
<organism evidence="2 3">
    <name type="scientific">Dactylonectria macrodidyma</name>
    <dbReference type="NCBI Taxonomy" id="307937"/>
    <lineage>
        <taxon>Eukaryota</taxon>
        <taxon>Fungi</taxon>
        <taxon>Dikarya</taxon>
        <taxon>Ascomycota</taxon>
        <taxon>Pezizomycotina</taxon>
        <taxon>Sordariomycetes</taxon>
        <taxon>Hypocreomycetidae</taxon>
        <taxon>Hypocreales</taxon>
        <taxon>Nectriaceae</taxon>
        <taxon>Dactylonectria</taxon>
    </lineage>
</organism>
<accession>A0A9P9DBJ4</accession>
<feature type="signal peptide" evidence="1">
    <location>
        <begin position="1"/>
        <end position="19"/>
    </location>
</feature>
<dbReference type="AlphaFoldDB" id="A0A9P9DBJ4"/>
<protein>
    <submittedName>
        <fullName evidence="2">Uncharacterized protein</fullName>
    </submittedName>
</protein>